<name>A0AA88UET5_9ASTE</name>
<dbReference type="EMBL" id="JAVXUO010002520">
    <property type="protein sequence ID" value="KAK2972497.1"/>
    <property type="molecule type" value="Genomic_DNA"/>
</dbReference>
<comment type="caution">
    <text evidence="2">The sequence shown here is derived from an EMBL/GenBank/DDBJ whole genome shotgun (WGS) entry which is preliminary data.</text>
</comment>
<dbReference type="GO" id="GO:0005634">
    <property type="term" value="C:nucleus"/>
    <property type="evidence" value="ECO:0007669"/>
    <property type="project" value="TreeGrafter"/>
</dbReference>
<dbReference type="GO" id="GO:0042138">
    <property type="term" value="P:meiotic DNA double-strand break formation"/>
    <property type="evidence" value="ECO:0007669"/>
    <property type="project" value="TreeGrafter"/>
</dbReference>
<keyword evidence="3" id="KW-1185">Reference proteome</keyword>
<evidence type="ECO:0000313" key="3">
    <source>
        <dbReference type="Proteomes" id="UP001187471"/>
    </source>
</evidence>
<gene>
    <name evidence="2" type="ORF">RJ640_002308</name>
</gene>
<dbReference type="AlphaFoldDB" id="A0AA88UET5"/>
<feature type="compositionally biased region" description="Low complexity" evidence="1">
    <location>
        <begin position="37"/>
        <end position="60"/>
    </location>
</feature>
<reference evidence="2" key="1">
    <citation type="submission" date="2022-12" db="EMBL/GenBank/DDBJ databases">
        <title>Draft genome assemblies for two species of Escallonia (Escalloniales).</title>
        <authorList>
            <person name="Chanderbali A."/>
            <person name="Dervinis C."/>
            <person name="Anghel I."/>
            <person name="Soltis D."/>
            <person name="Soltis P."/>
            <person name="Zapata F."/>
        </authorList>
    </citation>
    <scope>NUCLEOTIDE SEQUENCE</scope>
    <source>
        <strain evidence="2">UCBG92.1500</strain>
        <tissue evidence="2">Leaf</tissue>
    </source>
</reference>
<dbReference type="GO" id="GO:0009553">
    <property type="term" value="P:embryo sac development"/>
    <property type="evidence" value="ECO:0007669"/>
    <property type="project" value="TreeGrafter"/>
</dbReference>
<dbReference type="PANTHER" id="PTHR37695:SF1">
    <property type="entry name" value="RECOMBINATION INITIATION DEFECTS 3-RELATED"/>
    <property type="match status" value="1"/>
</dbReference>
<dbReference type="GO" id="GO:0070192">
    <property type="term" value="P:chromosome organization involved in meiotic cell cycle"/>
    <property type="evidence" value="ECO:0007669"/>
    <property type="project" value="InterPro"/>
</dbReference>
<dbReference type="Proteomes" id="UP001187471">
    <property type="component" value="Unassembled WGS sequence"/>
</dbReference>
<accession>A0AA88UET5</accession>
<protein>
    <submittedName>
        <fullName evidence="2">Uncharacterized protein</fullName>
    </submittedName>
</protein>
<feature type="non-terminal residue" evidence="2">
    <location>
        <position position="300"/>
    </location>
</feature>
<dbReference type="InterPro" id="IPR034546">
    <property type="entry name" value="PAIR1"/>
</dbReference>
<evidence type="ECO:0000256" key="1">
    <source>
        <dbReference type="SAM" id="MobiDB-lite"/>
    </source>
</evidence>
<feature type="region of interest" description="Disordered" evidence="1">
    <location>
        <begin position="21"/>
        <end position="63"/>
    </location>
</feature>
<dbReference type="PANTHER" id="PTHR37695">
    <property type="entry name" value="RECOMBINATION INITIATION DEFECTS 3-RELATED"/>
    <property type="match status" value="1"/>
</dbReference>
<sequence length="300" mass="33754">MKLKMNKACDLSSISVFPPHARKASALPSGTEPSIFNSSNRSQASQLRSQQSQQSLSQSQHGMFSQFSQNSLDDVVVNDQRFGSQERENSTKMISCLPPSNYTREDSQMQMSRTSTNLMRQWKPAVLDQRCQITEELGHKIGVIETSLSRFGKILDSVQSDIMQVNKGTKEVALENRDEYWFYNTKKYADQNKGQEDIKASFEGGLKSISDQLNQNIFQDSLKEISSLLSGLPEKIEAYILKLQNDLCKTLTREIQACITLKLIAAEHSQAISYHTASQEMPPLKKVHNQSLTPTVLPSK</sequence>
<organism evidence="2 3">
    <name type="scientific">Escallonia rubra</name>
    <dbReference type="NCBI Taxonomy" id="112253"/>
    <lineage>
        <taxon>Eukaryota</taxon>
        <taxon>Viridiplantae</taxon>
        <taxon>Streptophyta</taxon>
        <taxon>Embryophyta</taxon>
        <taxon>Tracheophyta</taxon>
        <taxon>Spermatophyta</taxon>
        <taxon>Magnoliopsida</taxon>
        <taxon>eudicotyledons</taxon>
        <taxon>Gunneridae</taxon>
        <taxon>Pentapetalae</taxon>
        <taxon>asterids</taxon>
        <taxon>campanulids</taxon>
        <taxon>Escalloniales</taxon>
        <taxon>Escalloniaceae</taxon>
        <taxon>Escallonia</taxon>
    </lineage>
</organism>
<dbReference type="GO" id="GO:0009556">
    <property type="term" value="P:microsporogenesis"/>
    <property type="evidence" value="ECO:0007669"/>
    <property type="project" value="TreeGrafter"/>
</dbReference>
<proteinExistence type="predicted"/>
<evidence type="ECO:0000313" key="2">
    <source>
        <dbReference type="EMBL" id="KAK2972497.1"/>
    </source>
</evidence>